<keyword evidence="1" id="KW-1133">Transmembrane helix</keyword>
<gene>
    <name evidence="2" type="ORF">HK107_10385</name>
</gene>
<dbReference type="AlphaFoldDB" id="A0A7Y3RMG7"/>
<accession>A0A7Y3RMG7</accession>
<feature type="transmembrane region" description="Helical" evidence="1">
    <location>
        <begin position="50"/>
        <end position="73"/>
    </location>
</feature>
<reference evidence="2 3" key="1">
    <citation type="submission" date="2020-05" db="EMBL/GenBank/DDBJ databases">
        <title>Parvularcula mediterraneae sp. nov., isolated from polypropylene straw from shallow seawater of the seashore of Laganas in Zakynthos island, Greece.</title>
        <authorList>
            <person name="Szabo I."/>
            <person name="Al-Omari J."/>
            <person name="Rado J."/>
            <person name="Szerdahelyi G.S."/>
        </authorList>
    </citation>
    <scope>NUCLEOTIDE SEQUENCE [LARGE SCALE GENOMIC DNA]</scope>
    <source>
        <strain evidence="2 3">ZS-1/3</strain>
    </source>
</reference>
<name>A0A7Y3RMG7_9PROT</name>
<evidence type="ECO:0000256" key="1">
    <source>
        <dbReference type="SAM" id="Phobius"/>
    </source>
</evidence>
<organism evidence="2 3">
    <name type="scientific">Parvularcula mediterranea</name>
    <dbReference type="NCBI Taxonomy" id="2732508"/>
    <lineage>
        <taxon>Bacteria</taxon>
        <taxon>Pseudomonadati</taxon>
        <taxon>Pseudomonadota</taxon>
        <taxon>Alphaproteobacteria</taxon>
        <taxon>Parvularculales</taxon>
        <taxon>Parvularculaceae</taxon>
        <taxon>Parvularcula</taxon>
    </lineage>
</organism>
<sequence length="196" mass="20980">MERDLDLGDPLVRLSDDDHEANLRLLYDDDAPRLRRPINESVLVLRRPSVLFAPVAVLIAAGIPAAVLAFLTADMLPFSLEQMGIAYGAFLTLVLVAAIGLAKREQRSFALLMPSTLSMAHFGLLIAAIAGLVAAGSGIEAVPQTLAGLPGPQLDTIQLQLMKGYMVFFVLMTVAAILSVFLLRIIGFQRVVAADA</sequence>
<keyword evidence="1" id="KW-0812">Transmembrane</keyword>
<keyword evidence="1" id="KW-0472">Membrane</keyword>
<feature type="transmembrane region" description="Helical" evidence="1">
    <location>
        <begin position="162"/>
        <end position="183"/>
    </location>
</feature>
<dbReference type="EMBL" id="JABFCX010000003">
    <property type="protein sequence ID" value="NNU16729.1"/>
    <property type="molecule type" value="Genomic_DNA"/>
</dbReference>
<keyword evidence="3" id="KW-1185">Reference proteome</keyword>
<proteinExistence type="predicted"/>
<comment type="caution">
    <text evidence="2">The sequence shown here is derived from an EMBL/GenBank/DDBJ whole genome shotgun (WGS) entry which is preliminary data.</text>
</comment>
<feature type="transmembrane region" description="Helical" evidence="1">
    <location>
        <begin position="122"/>
        <end position="142"/>
    </location>
</feature>
<evidence type="ECO:0000313" key="2">
    <source>
        <dbReference type="EMBL" id="NNU16729.1"/>
    </source>
</evidence>
<feature type="transmembrane region" description="Helical" evidence="1">
    <location>
        <begin position="85"/>
        <end position="102"/>
    </location>
</feature>
<dbReference type="RefSeq" id="WP_173199469.1">
    <property type="nucleotide sequence ID" value="NZ_JABFCX010000003.1"/>
</dbReference>
<dbReference type="Proteomes" id="UP000536835">
    <property type="component" value="Unassembled WGS sequence"/>
</dbReference>
<protein>
    <submittedName>
        <fullName evidence="2">Uncharacterized protein</fullName>
    </submittedName>
</protein>
<evidence type="ECO:0000313" key="3">
    <source>
        <dbReference type="Proteomes" id="UP000536835"/>
    </source>
</evidence>